<reference evidence="1" key="1">
    <citation type="journal article" date="2021" name="New Phytol.">
        <title>Evolutionary innovations through gain and loss of genes in the ectomycorrhizal Boletales.</title>
        <authorList>
            <person name="Wu G."/>
            <person name="Miyauchi S."/>
            <person name="Morin E."/>
            <person name="Kuo A."/>
            <person name="Drula E."/>
            <person name="Varga T."/>
            <person name="Kohler A."/>
            <person name="Feng B."/>
            <person name="Cao Y."/>
            <person name="Lipzen A."/>
            <person name="Daum C."/>
            <person name="Hundley H."/>
            <person name="Pangilinan J."/>
            <person name="Johnson J."/>
            <person name="Barry K."/>
            <person name="LaButti K."/>
            <person name="Ng V."/>
            <person name="Ahrendt S."/>
            <person name="Min B."/>
            <person name="Choi I.G."/>
            <person name="Park H."/>
            <person name="Plett J.M."/>
            <person name="Magnuson J."/>
            <person name="Spatafora J.W."/>
            <person name="Nagy L.G."/>
            <person name="Henrissat B."/>
            <person name="Grigoriev I.V."/>
            <person name="Yang Z.L."/>
            <person name="Xu J."/>
            <person name="Martin F.M."/>
        </authorList>
    </citation>
    <scope>NUCLEOTIDE SEQUENCE</scope>
    <source>
        <strain evidence="1">KUC20120723A-06</strain>
    </source>
</reference>
<gene>
    <name evidence="1" type="ORF">BV22DRAFT_1027835</name>
</gene>
<evidence type="ECO:0000313" key="1">
    <source>
        <dbReference type="EMBL" id="KAH7931075.1"/>
    </source>
</evidence>
<sequence length="59" mass="6970">MSPDNEQYGAPSESQELPPIASRPPSFFEIEEVPGWSWRRELRELICSYWCFPRNTRPV</sequence>
<evidence type="ECO:0000313" key="2">
    <source>
        <dbReference type="Proteomes" id="UP000790709"/>
    </source>
</evidence>
<proteinExistence type="predicted"/>
<accession>A0ACB8BYL5</accession>
<keyword evidence="2" id="KW-1185">Reference proteome</keyword>
<protein>
    <submittedName>
        <fullName evidence="1">Uncharacterized protein</fullName>
    </submittedName>
</protein>
<dbReference type="EMBL" id="MU266328">
    <property type="protein sequence ID" value="KAH7931075.1"/>
    <property type="molecule type" value="Genomic_DNA"/>
</dbReference>
<dbReference type="Proteomes" id="UP000790709">
    <property type="component" value="Unassembled WGS sequence"/>
</dbReference>
<name>A0ACB8BYL5_9AGAM</name>
<comment type="caution">
    <text evidence="1">The sequence shown here is derived from an EMBL/GenBank/DDBJ whole genome shotgun (WGS) entry which is preliminary data.</text>
</comment>
<organism evidence="1 2">
    <name type="scientific">Leucogyrophana mollusca</name>
    <dbReference type="NCBI Taxonomy" id="85980"/>
    <lineage>
        <taxon>Eukaryota</taxon>
        <taxon>Fungi</taxon>
        <taxon>Dikarya</taxon>
        <taxon>Basidiomycota</taxon>
        <taxon>Agaricomycotina</taxon>
        <taxon>Agaricomycetes</taxon>
        <taxon>Agaricomycetidae</taxon>
        <taxon>Boletales</taxon>
        <taxon>Boletales incertae sedis</taxon>
        <taxon>Leucogyrophana</taxon>
    </lineage>
</organism>